<keyword evidence="1" id="KW-1133">Transmembrane helix</keyword>
<protein>
    <submittedName>
        <fullName evidence="2">Uncharacterized protein</fullName>
    </submittedName>
</protein>
<name>A0AAV4S903_CAEEX</name>
<accession>A0AAV4S903</accession>
<keyword evidence="1" id="KW-0472">Membrane</keyword>
<comment type="caution">
    <text evidence="2">The sequence shown here is derived from an EMBL/GenBank/DDBJ whole genome shotgun (WGS) entry which is preliminary data.</text>
</comment>
<feature type="transmembrane region" description="Helical" evidence="1">
    <location>
        <begin position="58"/>
        <end position="80"/>
    </location>
</feature>
<dbReference type="AlphaFoldDB" id="A0AAV4S903"/>
<keyword evidence="3" id="KW-1185">Reference proteome</keyword>
<gene>
    <name evidence="2" type="ORF">CEXT_81111</name>
</gene>
<dbReference type="EMBL" id="BPLR01008997">
    <property type="protein sequence ID" value="GIY28872.1"/>
    <property type="molecule type" value="Genomic_DNA"/>
</dbReference>
<evidence type="ECO:0000256" key="1">
    <source>
        <dbReference type="SAM" id="Phobius"/>
    </source>
</evidence>
<keyword evidence="1" id="KW-0812">Transmembrane</keyword>
<reference evidence="2 3" key="1">
    <citation type="submission" date="2021-06" db="EMBL/GenBank/DDBJ databases">
        <title>Caerostris extrusa draft genome.</title>
        <authorList>
            <person name="Kono N."/>
            <person name="Arakawa K."/>
        </authorList>
    </citation>
    <scope>NUCLEOTIDE SEQUENCE [LARGE SCALE GENOMIC DNA]</scope>
</reference>
<sequence>MAGDATHDSEREILLILSLFPTPIFQAEVHPLLAQPITHRKFFTSFFLLGCLLDPFSLWLPLGFSLCFLFMSISAGHVYASAVPLMSSREREKWLVT</sequence>
<proteinExistence type="predicted"/>
<dbReference type="Proteomes" id="UP001054945">
    <property type="component" value="Unassembled WGS sequence"/>
</dbReference>
<evidence type="ECO:0000313" key="3">
    <source>
        <dbReference type="Proteomes" id="UP001054945"/>
    </source>
</evidence>
<organism evidence="2 3">
    <name type="scientific">Caerostris extrusa</name>
    <name type="common">Bark spider</name>
    <name type="synonym">Caerostris bankana</name>
    <dbReference type="NCBI Taxonomy" id="172846"/>
    <lineage>
        <taxon>Eukaryota</taxon>
        <taxon>Metazoa</taxon>
        <taxon>Ecdysozoa</taxon>
        <taxon>Arthropoda</taxon>
        <taxon>Chelicerata</taxon>
        <taxon>Arachnida</taxon>
        <taxon>Araneae</taxon>
        <taxon>Araneomorphae</taxon>
        <taxon>Entelegynae</taxon>
        <taxon>Araneoidea</taxon>
        <taxon>Araneidae</taxon>
        <taxon>Caerostris</taxon>
    </lineage>
</organism>
<evidence type="ECO:0000313" key="2">
    <source>
        <dbReference type="EMBL" id="GIY28872.1"/>
    </source>
</evidence>